<reference evidence="6 7" key="1">
    <citation type="journal article" date="2024" name="Nat. Commun.">
        <title>Phylogenomics reveals the evolutionary origins of lichenization in chlorophyte algae.</title>
        <authorList>
            <person name="Puginier C."/>
            <person name="Libourel C."/>
            <person name="Otte J."/>
            <person name="Skaloud P."/>
            <person name="Haon M."/>
            <person name="Grisel S."/>
            <person name="Petersen M."/>
            <person name="Berrin J.G."/>
            <person name="Delaux P.M."/>
            <person name="Dal Grande F."/>
            <person name="Keller J."/>
        </authorList>
    </citation>
    <scope>NUCLEOTIDE SEQUENCE [LARGE SCALE GENOMIC DNA]</scope>
    <source>
        <strain evidence="6 7">SAG 2145</strain>
    </source>
</reference>
<dbReference type="Proteomes" id="UP001438707">
    <property type="component" value="Unassembled WGS sequence"/>
</dbReference>
<dbReference type="Gene3D" id="3.50.50.60">
    <property type="entry name" value="FAD/NAD(P)-binding domain"/>
    <property type="match status" value="2"/>
</dbReference>
<evidence type="ECO:0000313" key="7">
    <source>
        <dbReference type="Proteomes" id="UP001438707"/>
    </source>
</evidence>
<feature type="domain" description="FAD dependent oxidoreductase" evidence="5">
    <location>
        <begin position="49"/>
        <end position="390"/>
    </location>
</feature>
<feature type="compositionally biased region" description="Polar residues" evidence="4">
    <location>
        <begin position="404"/>
        <end position="426"/>
    </location>
</feature>
<dbReference type="Gene3D" id="3.30.9.10">
    <property type="entry name" value="D-Amino Acid Oxidase, subunit A, domain 2"/>
    <property type="match status" value="2"/>
</dbReference>
<evidence type="ECO:0000259" key="5">
    <source>
        <dbReference type="Pfam" id="PF01266"/>
    </source>
</evidence>
<name>A0AAW1QIJ1_9CHLO</name>
<comment type="caution">
    <text evidence="6">The sequence shown here is derived from an EMBL/GenBank/DDBJ whole genome shotgun (WGS) entry which is preliminary data.</text>
</comment>
<dbReference type="EMBL" id="JALJOS010000039">
    <property type="protein sequence ID" value="KAK9821274.1"/>
    <property type="molecule type" value="Genomic_DNA"/>
</dbReference>
<dbReference type="SUPFAM" id="SSF51905">
    <property type="entry name" value="FAD/NAD(P)-binding domain"/>
    <property type="match status" value="1"/>
</dbReference>
<dbReference type="PANTHER" id="PTHR13847">
    <property type="entry name" value="SARCOSINE DEHYDROGENASE-RELATED"/>
    <property type="match status" value="1"/>
</dbReference>
<dbReference type="SUPFAM" id="SSF54373">
    <property type="entry name" value="FAD-linked reductases, C-terminal domain"/>
    <property type="match status" value="1"/>
</dbReference>
<proteinExistence type="predicted"/>
<dbReference type="PANTHER" id="PTHR13847:SF287">
    <property type="entry name" value="FAD-DEPENDENT OXIDOREDUCTASE DOMAIN-CONTAINING PROTEIN 1"/>
    <property type="match status" value="1"/>
</dbReference>
<gene>
    <name evidence="6" type="ORF">WJX74_007314</name>
</gene>
<feature type="domain" description="FAD dependent oxidoreductase" evidence="5">
    <location>
        <begin position="443"/>
        <end position="512"/>
    </location>
</feature>
<evidence type="ECO:0000256" key="4">
    <source>
        <dbReference type="SAM" id="MobiDB-lite"/>
    </source>
</evidence>
<evidence type="ECO:0000313" key="6">
    <source>
        <dbReference type="EMBL" id="KAK9821274.1"/>
    </source>
</evidence>
<comment type="function">
    <text evidence="3">Required for the assembly of the mitochondrial membrane respiratory chain NADH dehydrogenase (Complex I). Involved in mid-late stages of complex I assembly.</text>
</comment>
<protein>
    <recommendedName>
        <fullName evidence="2">FAD-dependent oxidoreductase domain-containing protein 1</fullName>
    </recommendedName>
</protein>
<keyword evidence="1" id="KW-0560">Oxidoreductase</keyword>
<sequence length="542" mass="57486">MCQAHLLHAGSAGLPSTLQPTLRPGRHRSYLRQQRGCAAAATAQKLQVDFAVVGGGIIGLCIAHAILLKDKKASVALVEKGGLCAGATGAGQGYVWMAHRDPASPLWSLAARSKHLWQGLVDSDPAWRKAIEWQDIGSILLGRTKDEQAGLGGRQTMLAAAGVSASLLNDVQLRNLEPSLGVSPGSSGLLVETDVQLNGRRAAETLQAACVGLSGPHDRFQGLFQQPVTHLDLSDDEHRPQVVHTTSSRVEARQGLVLAAGAWTGRLLDAALAVHPTWAPLFRPRRGHLLELQLPDSMPPLQHGLMEVSYTQHYARPSKVEAGVSRRAAVEGDQLGVTFTAAPSASGSLLLGSSREFSGWDTSPCPATVDAILDHAEQYLPMLSNPKDMKASCSGRLTRKSILDVSTSGSRRQHQQTDAQPGSNTAHGAADASQHSSSSCDEVHIEALARAEHETQSVISLMDHVEVRVGLRPYMVGGAPLIGPLPGLPHVVVAAGHEGSGLTLGPATAELVLHHFYPELEDSSSMHSDILHPRTALTNEPI</sequence>
<dbReference type="GO" id="GO:0016491">
    <property type="term" value="F:oxidoreductase activity"/>
    <property type="evidence" value="ECO:0007669"/>
    <property type="project" value="UniProtKB-KW"/>
</dbReference>
<evidence type="ECO:0000256" key="2">
    <source>
        <dbReference type="ARBA" id="ARBA00039785"/>
    </source>
</evidence>
<dbReference type="Pfam" id="PF01266">
    <property type="entry name" value="DAO"/>
    <property type="match status" value="2"/>
</dbReference>
<dbReference type="InterPro" id="IPR006076">
    <property type="entry name" value="FAD-dep_OxRdtase"/>
</dbReference>
<dbReference type="AlphaFoldDB" id="A0AAW1QIJ1"/>
<organism evidence="6 7">
    <name type="scientific">Apatococcus lobatus</name>
    <dbReference type="NCBI Taxonomy" id="904363"/>
    <lineage>
        <taxon>Eukaryota</taxon>
        <taxon>Viridiplantae</taxon>
        <taxon>Chlorophyta</taxon>
        <taxon>core chlorophytes</taxon>
        <taxon>Trebouxiophyceae</taxon>
        <taxon>Chlorellales</taxon>
        <taxon>Chlorellaceae</taxon>
        <taxon>Apatococcus</taxon>
    </lineage>
</organism>
<feature type="region of interest" description="Disordered" evidence="4">
    <location>
        <begin position="404"/>
        <end position="441"/>
    </location>
</feature>
<dbReference type="InterPro" id="IPR036188">
    <property type="entry name" value="FAD/NAD-bd_sf"/>
</dbReference>
<evidence type="ECO:0000256" key="1">
    <source>
        <dbReference type="ARBA" id="ARBA00023002"/>
    </source>
</evidence>
<evidence type="ECO:0000256" key="3">
    <source>
        <dbReference type="ARBA" id="ARBA00046185"/>
    </source>
</evidence>
<accession>A0AAW1QIJ1</accession>
<keyword evidence="7" id="KW-1185">Reference proteome</keyword>
<dbReference type="GO" id="GO:0005737">
    <property type="term" value="C:cytoplasm"/>
    <property type="evidence" value="ECO:0007669"/>
    <property type="project" value="TreeGrafter"/>
</dbReference>